<reference evidence="3" key="2">
    <citation type="submission" date="2023-05" db="EMBL/GenBank/DDBJ databases">
        <authorList>
            <person name="Fouks B."/>
        </authorList>
    </citation>
    <scope>NUCLEOTIDE SEQUENCE</scope>
    <source>
        <strain evidence="3">Stay&amp;Tobe</strain>
        <tissue evidence="3">Testes</tissue>
    </source>
</reference>
<proteinExistence type="predicted"/>
<evidence type="ECO:0000256" key="1">
    <source>
        <dbReference type="SAM" id="MobiDB-lite"/>
    </source>
</evidence>
<evidence type="ECO:0000256" key="2">
    <source>
        <dbReference type="SAM" id="SignalP"/>
    </source>
</evidence>
<keyword evidence="2" id="KW-0732">Signal</keyword>
<feature type="compositionally biased region" description="Basic and acidic residues" evidence="1">
    <location>
        <begin position="85"/>
        <end position="99"/>
    </location>
</feature>
<evidence type="ECO:0000313" key="4">
    <source>
        <dbReference type="Proteomes" id="UP001233999"/>
    </source>
</evidence>
<feature type="region of interest" description="Disordered" evidence="1">
    <location>
        <begin position="164"/>
        <end position="194"/>
    </location>
</feature>
<feature type="region of interest" description="Disordered" evidence="1">
    <location>
        <begin position="79"/>
        <end position="104"/>
    </location>
</feature>
<feature type="signal peptide" evidence="2">
    <location>
        <begin position="1"/>
        <end position="19"/>
    </location>
</feature>
<gene>
    <name evidence="3" type="ORF">L9F63_013800</name>
</gene>
<feature type="compositionally biased region" description="Basic and acidic residues" evidence="1">
    <location>
        <begin position="164"/>
        <end position="184"/>
    </location>
</feature>
<sequence>MLTALACIVAALLVDGALAGLLRVPKVYNALITTNEKLVPSRAYSVSAPVFQPVGLAPAVPSVVVTSPYIAVDAKPNDTEAEPLPEVKSEEEKQPESKKNGTANSIPLVSPLPLAYYNSITYYHNIWPYSYSSVSPATFVFTAPFTYPGVFSDYYGVFPWLTDKKPELDSKRPESDLTGAKDDVQNDSVSVEAS</sequence>
<organism evidence="3 4">
    <name type="scientific">Diploptera punctata</name>
    <name type="common">Pacific beetle cockroach</name>
    <dbReference type="NCBI Taxonomy" id="6984"/>
    <lineage>
        <taxon>Eukaryota</taxon>
        <taxon>Metazoa</taxon>
        <taxon>Ecdysozoa</taxon>
        <taxon>Arthropoda</taxon>
        <taxon>Hexapoda</taxon>
        <taxon>Insecta</taxon>
        <taxon>Pterygota</taxon>
        <taxon>Neoptera</taxon>
        <taxon>Polyneoptera</taxon>
        <taxon>Dictyoptera</taxon>
        <taxon>Blattodea</taxon>
        <taxon>Blaberoidea</taxon>
        <taxon>Blaberidae</taxon>
        <taxon>Diplopterinae</taxon>
        <taxon>Diploptera</taxon>
    </lineage>
</organism>
<reference evidence="3" key="1">
    <citation type="journal article" date="2023" name="IScience">
        <title>Live-bearing cockroach genome reveals convergent evolutionary mechanisms linked to viviparity in insects and beyond.</title>
        <authorList>
            <person name="Fouks B."/>
            <person name="Harrison M.C."/>
            <person name="Mikhailova A.A."/>
            <person name="Marchal E."/>
            <person name="English S."/>
            <person name="Carruthers M."/>
            <person name="Jennings E.C."/>
            <person name="Chiamaka E.L."/>
            <person name="Frigard R.A."/>
            <person name="Pippel M."/>
            <person name="Attardo G.M."/>
            <person name="Benoit J.B."/>
            <person name="Bornberg-Bauer E."/>
            <person name="Tobe S.S."/>
        </authorList>
    </citation>
    <scope>NUCLEOTIDE SEQUENCE</scope>
    <source>
        <strain evidence="3">Stay&amp;Tobe</strain>
    </source>
</reference>
<name>A0AAD8AA49_DIPPU</name>
<keyword evidence="4" id="KW-1185">Reference proteome</keyword>
<protein>
    <submittedName>
        <fullName evidence="3">Uncharacterized protein</fullName>
    </submittedName>
</protein>
<dbReference type="Proteomes" id="UP001233999">
    <property type="component" value="Unassembled WGS sequence"/>
</dbReference>
<comment type="caution">
    <text evidence="3">The sequence shown here is derived from an EMBL/GenBank/DDBJ whole genome shotgun (WGS) entry which is preliminary data.</text>
</comment>
<dbReference type="AlphaFoldDB" id="A0AAD8AA49"/>
<feature type="chain" id="PRO_5042112297" evidence="2">
    <location>
        <begin position="20"/>
        <end position="194"/>
    </location>
</feature>
<accession>A0AAD8AA49</accession>
<evidence type="ECO:0000313" key="3">
    <source>
        <dbReference type="EMBL" id="KAJ9594901.1"/>
    </source>
</evidence>
<dbReference type="EMBL" id="JASPKZ010002707">
    <property type="protein sequence ID" value="KAJ9594901.1"/>
    <property type="molecule type" value="Genomic_DNA"/>
</dbReference>